<gene>
    <name evidence="1" type="ORF">B0I35DRAFT_279158</name>
</gene>
<accession>A0A8K0SP60</accession>
<proteinExistence type="predicted"/>
<dbReference type="AlphaFoldDB" id="A0A8K0SP60"/>
<keyword evidence="2" id="KW-1185">Reference proteome</keyword>
<organism evidence="1 2">
    <name type="scientific">Stachybotrys elegans</name>
    <dbReference type="NCBI Taxonomy" id="80388"/>
    <lineage>
        <taxon>Eukaryota</taxon>
        <taxon>Fungi</taxon>
        <taxon>Dikarya</taxon>
        <taxon>Ascomycota</taxon>
        <taxon>Pezizomycotina</taxon>
        <taxon>Sordariomycetes</taxon>
        <taxon>Hypocreomycetidae</taxon>
        <taxon>Hypocreales</taxon>
        <taxon>Stachybotryaceae</taxon>
        <taxon>Stachybotrys</taxon>
    </lineage>
</organism>
<protein>
    <submittedName>
        <fullName evidence="1">Uncharacterized protein</fullName>
    </submittedName>
</protein>
<sequence>MPNRDVPATEQAFVDRVISHIIGREVSRPAASTSGKPYIPPTGPSVDPDLFNGDQDGTTLYLQSPLADNSETRYKYNSRLSAIETAVRRHIGRRPAVVRVPYRRLNYSYNRQTQQNEGPDAGLINRSHRGMSLFQYHPNALGQNRPGWRIFLEAAYRDSTGNSGNNRIAAQAQ</sequence>
<evidence type="ECO:0000313" key="2">
    <source>
        <dbReference type="Proteomes" id="UP000813444"/>
    </source>
</evidence>
<dbReference type="Proteomes" id="UP000813444">
    <property type="component" value="Unassembled WGS sequence"/>
</dbReference>
<dbReference type="OrthoDB" id="5149872at2759"/>
<reference evidence="1" key="1">
    <citation type="journal article" date="2021" name="Nat. Commun.">
        <title>Genetic determinants of endophytism in the Arabidopsis root mycobiome.</title>
        <authorList>
            <person name="Mesny F."/>
            <person name="Miyauchi S."/>
            <person name="Thiergart T."/>
            <person name="Pickel B."/>
            <person name="Atanasova L."/>
            <person name="Karlsson M."/>
            <person name="Huettel B."/>
            <person name="Barry K.W."/>
            <person name="Haridas S."/>
            <person name="Chen C."/>
            <person name="Bauer D."/>
            <person name="Andreopoulos W."/>
            <person name="Pangilinan J."/>
            <person name="LaButti K."/>
            <person name="Riley R."/>
            <person name="Lipzen A."/>
            <person name="Clum A."/>
            <person name="Drula E."/>
            <person name="Henrissat B."/>
            <person name="Kohler A."/>
            <person name="Grigoriev I.V."/>
            <person name="Martin F.M."/>
            <person name="Hacquard S."/>
        </authorList>
    </citation>
    <scope>NUCLEOTIDE SEQUENCE</scope>
    <source>
        <strain evidence="1">MPI-CAGE-CH-0235</strain>
    </source>
</reference>
<evidence type="ECO:0000313" key="1">
    <source>
        <dbReference type="EMBL" id="KAH7313824.1"/>
    </source>
</evidence>
<dbReference type="EMBL" id="JAGPNK010000009">
    <property type="protein sequence ID" value="KAH7313824.1"/>
    <property type="molecule type" value="Genomic_DNA"/>
</dbReference>
<name>A0A8K0SP60_9HYPO</name>
<comment type="caution">
    <text evidence="1">The sequence shown here is derived from an EMBL/GenBank/DDBJ whole genome shotgun (WGS) entry which is preliminary data.</text>
</comment>